<proteinExistence type="predicted"/>
<dbReference type="SUPFAM" id="SSF51269">
    <property type="entry name" value="AFP III-like domain"/>
    <property type="match status" value="1"/>
</dbReference>
<reference evidence="2 3" key="1">
    <citation type="journal article" date="2011" name="J. Bacteriol.">
        <title>Complete Genome Sequence of the Aerobic Marine Methanotroph Methylomonas methanica MC09.</title>
        <authorList>
            <person name="Boden R."/>
            <person name="Cunliffe M."/>
            <person name="Scanlan J."/>
            <person name="Moussard H."/>
            <person name="Kits K.D."/>
            <person name="Klotz M.G."/>
            <person name="Jetten M.S."/>
            <person name="Vuilleumier S."/>
            <person name="Han J."/>
            <person name="Peters L."/>
            <person name="Mikhailova N."/>
            <person name="Teshima H."/>
            <person name="Tapia R."/>
            <person name="Kyrpides N."/>
            <person name="Ivanova N."/>
            <person name="Pagani I."/>
            <person name="Cheng J.F."/>
            <person name="Goodwin L."/>
            <person name="Han C."/>
            <person name="Hauser L."/>
            <person name="Land M.L."/>
            <person name="Lapidus A."/>
            <person name="Lucas S."/>
            <person name="Pitluck S."/>
            <person name="Woyke T."/>
            <person name="Stein L."/>
            <person name="Murrell J.C."/>
        </authorList>
    </citation>
    <scope>NUCLEOTIDE SEQUENCE [LARGE SCALE GENOMIC DNA]</scope>
    <source>
        <strain evidence="2 3">MC09</strain>
    </source>
</reference>
<dbReference type="SMART" id="SM00858">
    <property type="entry name" value="SAF"/>
    <property type="match status" value="1"/>
</dbReference>
<accession>F9ZWB9</accession>
<evidence type="ECO:0000313" key="2">
    <source>
        <dbReference type="EMBL" id="AEF99588.1"/>
    </source>
</evidence>
<reference evidence="3" key="3">
    <citation type="submission" date="2011-05" db="EMBL/GenBank/DDBJ databases">
        <title>Complete sequence of Methylomonas methanica MC09.</title>
        <authorList>
            <consortium name="US DOE Joint Genome Institute"/>
            <person name="Lucas S."/>
            <person name="Han J."/>
            <person name="Lapidus A."/>
            <person name="Cheng J.-F."/>
            <person name="Goodwin L."/>
            <person name="Pitluck S."/>
            <person name="Peters L."/>
            <person name="Mikhailova N."/>
            <person name="Teshima H."/>
            <person name="Han C."/>
            <person name="Tapia R."/>
            <person name="Land M."/>
            <person name="Hauser L."/>
            <person name="Kyrpides N."/>
            <person name="Ivanova N."/>
            <person name="Pagani I."/>
            <person name="Stein L."/>
            <person name="Woyke T."/>
        </authorList>
    </citation>
    <scope>NUCLEOTIDE SEQUENCE [LARGE SCALE GENOMIC DNA]</scope>
    <source>
        <strain evidence="3">MC09</strain>
    </source>
</reference>
<dbReference type="InterPro" id="IPR057736">
    <property type="entry name" value="SAF_PseI/NeuA/NeuB"/>
</dbReference>
<name>F9ZWB9_METMM</name>
<dbReference type="AlphaFoldDB" id="F9ZWB9"/>
<dbReference type="SUPFAM" id="SSF51569">
    <property type="entry name" value="Aldolase"/>
    <property type="match status" value="1"/>
</dbReference>
<protein>
    <submittedName>
        <fullName evidence="2">N-acetylneuraminate synthase</fullName>
    </submittedName>
</protein>
<sequence length="339" mass="38031">MKDSKVYIIAEVAQAHDGSLGILHSYIDAVADTGADAIKFQMHIADAESSPFEPFRVAFSYQDHTRYDYWKRMEFTQEQWVGIKKHCEEVGLEFLVSPFSVAAVRMLESLGVKRYKIGSGEVRNYLMLEHIALTGKDILISTGMSGFTEIEQALAFLDECKASQERVIFQCTTAYPTPPEQIGLNVLPELQNRFNLPIGLSDHSGTIFAPLAAVTLGAKYLECHVVFDKRMFGPDSPASLTFAEFKQMVEGVRFLERAHANPVNKEDIQGFEVLKRMFGKSLAVSRTLKMGETLVLNDLESKKPADRGIPAELFRQVINKRLKHSIDAGDFLQWGDLSE</sequence>
<dbReference type="InterPro" id="IPR036732">
    <property type="entry name" value="AFP_Neu5c_C_sf"/>
</dbReference>
<dbReference type="STRING" id="857087.Metme_1160"/>
<dbReference type="InterPro" id="IPR013132">
    <property type="entry name" value="PseI/NeuA/B-like_N"/>
</dbReference>
<organism evidence="2 3">
    <name type="scientific">Methylomonas methanica (strain DSM 25384 / MC09)</name>
    <dbReference type="NCBI Taxonomy" id="857087"/>
    <lineage>
        <taxon>Bacteria</taxon>
        <taxon>Pseudomonadati</taxon>
        <taxon>Pseudomonadota</taxon>
        <taxon>Gammaproteobacteria</taxon>
        <taxon>Methylococcales</taxon>
        <taxon>Methylococcaceae</taxon>
        <taxon>Methylomonas</taxon>
    </lineage>
</organism>
<dbReference type="PANTHER" id="PTHR42966:SF1">
    <property type="entry name" value="SIALIC ACID SYNTHASE"/>
    <property type="match status" value="1"/>
</dbReference>
<evidence type="ECO:0000313" key="3">
    <source>
        <dbReference type="Proteomes" id="UP000008888"/>
    </source>
</evidence>
<dbReference type="HOGENOM" id="CLU_040465_0_0_6"/>
<dbReference type="PANTHER" id="PTHR42966">
    <property type="entry name" value="N-ACETYLNEURAMINATE SYNTHASE"/>
    <property type="match status" value="1"/>
</dbReference>
<dbReference type="RefSeq" id="WP_013817853.1">
    <property type="nucleotide sequence ID" value="NC_015572.1"/>
</dbReference>
<dbReference type="Gene3D" id="3.90.1210.10">
    <property type="entry name" value="Antifreeze-like/N-acetylneuraminic acid synthase C-terminal domain"/>
    <property type="match status" value="1"/>
</dbReference>
<dbReference type="GO" id="GO:0016051">
    <property type="term" value="P:carbohydrate biosynthetic process"/>
    <property type="evidence" value="ECO:0007669"/>
    <property type="project" value="InterPro"/>
</dbReference>
<dbReference type="InterPro" id="IPR013785">
    <property type="entry name" value="Aldolase_TIM"/>
</dbReference>
<dbReference type="EMBL" id="CP002738">
    <property type="protein sequence ID" value="AEF99588.1"/>
    <property type="molecule type" value="Genomic_DNA"/>
</dbReference>
<gene>
    <name evidence="2" type="ordered locus">Metme_1160</name>
</gene>
<dbReference type="KEGG" id="mmt:Metme_1160"/>
<dbReference type="OrthoDB" id="9781701at2"/>
<dbReference type="Gene3D" id="3.20.20.70">
    <property type="entry name" value="Aldolase class I"/>
    <property type="match status" value="1"/>
</dbReference>
<dbReference type="Pfam" id="PF03102">
    <property type="entry name" value="NeuB"/>
    <property type="match status" value="1"/>
</dbReference>
<dbReference type="InterPro" id="IPR013974">
    <property type="entry name" value="SAF"/>
</dbReference>
<feature type="domain" description="AFP-like" evidence="1">
    <location>
        <begin position="281"/>
        <end position="339"/>
    </location>
</feature>
<dbReference type="InterPro" id="IPR006190">
    <property type="entry name" value="SAF_AFP_Neu5Ac"/>
</dbReference>
<dbReference type="GO" id="GO:0047444">
    <property type="term" value="F:N-acylneuraminate-9-phosphate synthase activity"/>
    <property type="evidence" value="ECO:0007669"/>
    <property type="project" value="TreeGrafter"/>
</dbReference>
<keyword evidence="3" id="KW-1185">Reference proteome</keyword>
<dbReference type="Proteomes" id="UP000008888">
    <property type="component" value="Chromosome"/>
</dbReference>
<dbReference type="eggNOG" id="COG2089">
    <property type="taxonomic scope" value="Bacteria"/>
</dbReference>
<reference key="2">
    <citation type="submission" date="2011-05" db="EMBL/GenBank/DDBJ databases">
        <title>Complete genome sequence of the aerobic marine methanotroph Methylomonas methanica MC09.</title>
        <authorList>
            <person name="Boden R."/>
            <person name="Cunliffe M."/>
            <person name="Scanlan J."/>
            <person name="Moussard H."/>
            <person name="Kits K.D."/>
            <person name="Klotz M."/>
            <person name="Jetten M."/>
            <person name="Vuilleumier S."/>
            <person name="Han J."/>
            <person name="Peters L."/>
            <person name="Mikhailova N."/>
            <person name="Teshima H."/>
            <person name="Tapia R."/>
            <person name="Kyrpides N."/>
            <person name="Ivanova N."/>
            <person name="Pagani I."/>
            <person name="Cheng J.-F."/>
            <person name="Goodwin L."/>
            <person name="Han C."/>
            <person name="Hauser L."/>
            <person name="Land M."/>
            <person name="Lapidus A."/>
            <person name="Lucas S."/>
            <person name="Pitluck S."/>
            <person name="Woyke T."/>
            <person name="Stein L.Y."/>
            <person name="Murrell C."/>
        </authorList>
    </citation>
    <scope>NUCLEOTIDE SEQUENCE</scope>
    <source>
        <strain>MC09</strain>
    </source>
</reference>
<evidence type="ECO:0000259" key="1">
    <source>
        <dbReference type="PROSITE" id="PS50844"/>
    </source>
</evidence>
<dbReference type="InterPro" id="IPR051690">
    <property type="entry name" value="PseI-like"/>
</dbReference>
<dbReference type="CDD" id="cd11615">
    <property type="entry name" value="SAF_NeuB_like"/>
    <property type="match status" value="1"/>
</dbReference>
<dbReference type="PROSITE" id="PS50844">
    <property type="entry name" value="AFP_LIKE"/>
    <property type="match status" value="1"/>
</dbReference>